<keyword evidence="1" id="KW-0472">Membrane</keyword>
<dbReference type="AlphaFoldDB" id="A0A1Z4KW75"/>
<sequence length="136" mass="15001">MADKWQKKQVCGQKEELGQGAGKIGEKFPPCPLFPAPFPPASCGKQPQSLHPKALASTFVLFFSNLIPMAEIPGLLEAAQRYVLWVILLLAHPKLNQSQPRVQNLAQLSLVFLFCGGIFSGGFPPLQQFRSRGEQR</sequence>
<evidence type="ECO:0000313" key="2">
    <source>
        <dbReference type="EMBL" id="BAY73285.1"/>
    </source>
</evidence>
<geneLocation type="plasmid" evidence="2">
    <name>plasmid3</name>
</geneLocation>
<feature type="transmembrane region" description="Helical" evidence="1">
    <location>
        <begin position="105"/>
        <end position="126"/>
    </location>
</feature>
<organism evidence="2 3">
    <name type="scientific">Trichormus variabilis NIES-23</name>
    <dbReference type="NCBI Taxonomy" id="1973479"/>
    <lineage>
        <taxon>Bacteria</taxon>
        <taxon>Bacillati</taxon>
        <taxon>Cyanobacteriota</taxon>
        <taxon>Cyanophyceae</taxon>
        <taxon>Nostocales</taxon>
        <taxon>Nostocaceae</taxon>
        <taxon>Trichormus</taxon>
    </lineage>
</organism>
<gene>
    <name evidence="2" type="ORF">NIES23_61130</name>
</gene>
<protein>
    <submittedName>
        <fullName evidence="2">Uncharacterized protein</fullName>
    </submittedName>
</protein>
<dbReference type="Proteomes" id="UP000217507">
    <property type="component" value="Plasmid Plasmid3 dna"/>
</dbReference>
<dbReference type="EMBL" id="AP018219">
    <property type="protein sequence ID" value="BAY73285.1"/>
    <property type="molecule type" value="Genomic_DNA"/>
</dbReference>
<evidence type="ECO:0000313" key="3">
    <source>
        <dbReference type="Proteomes" id="UP000217507"/>
    </source>
</evidence>
<keyword evidence="1" id="KW-1133">Transmembrane helix</keyword>
<proteinExistence type="predicted"/>
<keyword evidence="2" id="KW-0614">Plasmid</keyword>
<keyword evidence="1" id="KW-0812">Transmembrane</keyword>
<evidence type="ECO:0000256" key="1">
    <source>
        <dbReference type="SAM" id="Phobius"/>
    </source>
</evidence>
<accession>A0A1Z4KW75</accession>
<reference evidence="2 3" key="1">
    <citation type="submission" date="2017-06" db="EMBL/GenBank/DDBJ databases">
        <title>Genome sequencing of cyanobaciteial culture collection at National Institute for Environmental Studies (NIES).</title>
        <authorList>
            <person name="Hirose Y."/>
            <person name="Shimura Y."/>
            <person name="Fujisawa T."/>
            <person name="Nakamura Y."/>
            <person name="Kawachi M."/>
        </authorList>
    </citation>
    <scope>NUCLEOTIDE SEQUENCE [LARGE SCALE GENOMIC DNA]</scope>
    <source>
        <strain evidence="2 3">NIES-23</strain>
        <plasmid evidence="3">Plasmid Plasmid3 dna</plasmid>
    </source>
</reference>
<name>A0A1Z4KW75_ANAVA</name>